<protein>
    <submittedName>
        <fullName evidence="1">Uncharacterized protein</fullName>
    </submittedName>
</protein>
<gene>
    <name evidence="1" type="ORF">GCM10011506_40240</name>
    <name evidence="2" type="ORF">GCM10011506_40340</name>
</gene>
<reference evidence="3" key="2">
    <citation type="journal article" date="2019" name="Int. J. Syst. Evol. Microbiol.">
        <title>The Global Catalogue of Microorganisms (GCM) 10K type strain sequencing project: providing services to taxonomists for standard genome sequencing and annotation.</title>
        <authorList>
            <consortium name="The Broad Institute Genomics Platform"/>
            <consortium name="The Broad Institute Genome Sequencing Center for Infectious Disease"/>
            <person name="Wu L."/>
            <person name="Ma J."/>
        </authorList>
    </citation>
    <scope>NUCLEOTIDE SEQUENCE [LARGE SCALE GENOMIC DNA]</scope>
    <source>
        <strain evidence="3">CGMCC 1.10832</strain>
    </source>
</reference>
<sequence length="108" mass="12788">MNDYYLETRELEDFLSGVLNQNQRSKTLSDLKGAYQAIKLNEKSRLLTPAECREIVGRVLKYFSKAIDVLIKRNPEMKSRGENLKSQIEHMKSPDDIWYLYEEVRKMK</sequence>
<proteinExistence type="predicted"/>
<comment type="caution">
    <text evidence="1">The sequence shown here is derived from an EMBL/GenBank/DDBJ whole genome shotgun (WGS) entry which is preliminary data.</text>
</comment>
<keyword evidence="3" id="KW-1185">Reference proteome</keyword>
<accession>A0ABQ1N0C7</accession>
<name>A0ABQ1N0C7_9BACT</name>
<organism evidence="1 3">
    <name type="scientific">Marivirga lumbricoides</name>
    <dbReference type="NCBI Taxonomy" id="1046115"/>
    <lineage>
        <taxon>Bacteria</taxon>
        <taxon>Pseudomonadati</taxon>
        <taxon>Bacteroidota</taxon>
        <taxon>Cytophagia</taxon>
        <taxon>Cytophagales</taxon>
        <taxon>Marivirgaceae</taxon>
        <taxon>Marivirga</taxon>
    </lineage>
</organism>
<evidence type="ECO:0000313" key="2">
    <source>
        <dbReference type="EMBL" id="GGC50591.1"/>
    </source>
</evidence>
<evidence type="ECO:0000313" key="1">
    <source>
        <dbReference type="EMBL" id="GGC50524.1"/>
    </source>
</evidence>
<reference evidence="1" key="3">
    <citation type="submission" date="2024-05" db="EMBL/GenBank/DDBJ databases">
        <authorList>
            <person name="Sun Q."/>
            <person name="Zhou Y."/>
        </authorList>
    </citation>
    <scope>NUCLEOTIDE SEQUENCE</scope>
    <source>
        <strain evidence="1">CGMCC 1.10832</strain>
    </source>
</reference>
<evidence type="ECO:0000313" key="3">
    <source>
        <dbReference type="Proteomes" id="UP000636010"/>
    </source>
</evidence>
<dbReference type="EMBL" id="BMEC01000015">
    <property type="protein sequence ID" value="GGC50524.1"/>
    <property type="molecule type" value="Genomic_DNA"/>
</dbReference>
<dbReference type="EMBL" id="BMEC01000015">
    <property type="protein sequence ID" value="GGC50591.1"/>
    <property type="molecule type" value="Genomic_DNA"/>
</dbReference>
<dbReference type="Proteomes" id="UP000636010">
    <property type="component" value="Unassembled WGS sequence"/>
</dbReference>
<reference evidence="1" key="1">
    <citation type="journal article" date="2014" name="Int. J. Syst. Evol. Microbiol.">
        <title>Complete genome of a new Firmicutes species belonging to the dominant human colonic microbiota ('Ruminococcus bicirculans') reveals two chromosomes and a selective capacity to utilize plant glucans.</title>
        <authorList>
            <consortium name="NISC Comparative Sequencing Program"/>
            <person name="Wegmann U."/>
            <person name="Louis P."/>
            <person name="Goesmann A."/>
            <person name="Henrissat B."/>
            <person name="Duncan S.H."/>
            <person name="Flint H.J."/>
        </authorList>
    </citation>
    <scope>NUCLEOTIDE SEQUENCE</scope>
    <source>
        <strain evidence="1">CGMCC 1.10832</strain>
    </source>
</reference>
<dbReference type="RefSeq" id="WP_188467066.1">
    <property type="nucleotide sequence ID" value="NZ_BAABHU010000015.1"/>
</dbReference>